<name>A0A3P9KAQ7_ORYLA</name>
<reference evidence="8 9" key="2">
    <citation type="submission" date="2017-04" db="EMBL/GenBank/DDBJ databases">
        <title>CpG methylation of centromeres and impact of large insertions on vertebrate speciation.</title>
        <authorList>
            <person name="Ichikawa K."/>
            <person name="Yoshimura J."/>
            <person name="Morishita S."/>
        </authorList>
    </citation>
    <scope>NUCLEOTIDE SEQUENCE</scope>
    <source>
        <strain evidence="7 8">HNI</strain>
        <strain evidence="6 9">HSOK</strain>
    </source>
</reference>
<comment type="subcellular location">
    <subcellularLocation>
        <location evidence="1">Secreted</location>
    </subcellularLocation>
</comment>
<dbReference type="KEGG" id="ola:101168138"/>
<dbReference type="PROSITE" id="PS50871">
    <property type="entry name" value="C1Q"/>
    <property type="match status" value="1"/>
</dbReference>
<evidence type="ECO:0000313" key="8">
    <source>
        <dbReference type="Proteomes" id="UP000265180"/>
    </source>
</evidence>
<evidence type="ECO:0000256" key="2">
    <source>
        <dbReference type="ARBA" id="ARBA00022525"/>
    </source>
</evidence>
<dbReference type="GO" id="GO:0005576">
    <property type="term" value="C:extracellular region"/>
    <property type="evidence" value="ECO:0007669"/>
    <property type="project" value="UniProtKB-SubCell"/>
</dbReference>
<feature type="domain" description="C1q" evidence="5">
    <location>
        <begin position="83"/>
        <end position="229"/>
    </location>
</feature>
<evidence type="ECO:0000313" key="6">
    <source>
        <dbReference type="Ensembl" id="ENSORLP00015028694.1"/>
    </source>
</evidence>
<feature type="chain" id="PRO_5044597458" evidence="4">
    <location>
        <begin position="16"/>
        <end position="229"/>
    </location>
</feature>
<dbReference type="Proteomes" id="UP000265200">
    <property type="component" value="Chromosome 13"/>
</dbReference>
<evidence type="ECO:0000256" key="3">
    <source>
        <dbReference type="ARBA" id="ARBA00022729"/>
    </source>
</evidence>
<keyword evidence="3 4" id="KW-0732">Signal</keyword>
<sequence length="229" mass="24647">MRGLVLLCLLPAALSEMNFGWNGPASTTPGAEPSLVPVCNSGQESCGCCLMQKQINRMEQFFNYSVQELKTQLMNSKTNLNYMRASRSAFSVALNNANTLTCFGPFANDKPIIFKNIFINLGNNYNEQTGIFTAPRAGVYSFSISIYSLAASGKAQASCASLRVNGNEAAPLSERNGKDREDSSTAVAAVQLKAGDQVVASLLQGCDICDDVNHYSTFTGFLLYATDKA</sequence>
<evidence type="ECO:0000313" key="7">
    <source>
        <dbReference type="Ensembl" id="ENSORLP00020005361.1"/>
    </source>
</evidence>
<evidence type="ECO:0000313" key="9">
    <source>
        <dbReference type="Proteomes" id="UP000265200"/>
    </source>
</evidence>
<proteinExistence type="predicted"/>
<dbReference type="PANTHER" id="PTHR22923:SF103">
    <property type="entry name" value="CEREBELLIN 20-RELATED"/>
    <property type="match status" value="1"/>
</dbReference>
<dbReference type="GeneID" id="101168138"/>
<dbReference type="RefSeq" id="XP_004076015.1">
    <property type="nucleotide sequence ID" value="XM_004075967.3"/>
</dbReference>
<organism evidence="7 8">
    <name type="scientific">Oryzias latipes</name>
    <name type="common">Japanese rice fish</name>
    <name type="synonym">Japanese killifish</name>
    <dbReference type="NCBI Taxonomy" id="8090"/>
    <lineage>
        <taxon>Eukaryota</taxon>
        <taxon>Metazoa</taxon>
        <taxon>Chordata</taxon>
        <taxon>Craniata</taxon>
        <taxon>Vertebrata</taxon>
        <taxon>Euteleostomi</taxon>
        <taxon>Actinopterygii</taxon>
        <taxon>Neopterygii</taxon>
        <taxon>Teleostei</taxon>
        <taxon>Neoteleostei</taxon>
        <taxon>Acanthomorphata</taxon>
        <taxon>Ovalentaria</taxon>
        <taxon>Atherinomorphae</taxon>
        <taxon>Beloniformes</taxon>
        <taxon>Adrianichthyidae</taxon>
        <taxon>Oryziinae</taxon>
        <taxon>Oryzias</taxon>
    </lineage>
</organism>
<dbReference type="InterPro" id="IPR050822">
    <property type="entry name" value="Cerebellin_Synaptic_Org"/>
</dbReference>
<accession>A0A3P9KAQ7</accession>
<evidence type="ECO:0000256" key="1">
    <source>
        <dbReference type="ARBA" id="ARBA00004613"/>
    </source>
</evidence>
<dbReference type="Pfam" id="PF00386">
    <property type="entry name" value="C1q"/>
    <property type="match status" value="1"/>
</dbReference>
<dbReference type="OrthoDB" id="6080680at2759"/>
<dbReference type="InterPro" id="IPR001073">
    <property type="entry name" value="C1q_dom"/>
</dbReference>
<dbReference type="Proteomes" id="UP000265180">
    <property type="component" value="Chromosome 13"/>
</dbReference>
<dbReference type="Gene3D" id="2.60.120.40">
    <property type="match status" value="1"/>
</dbReference>
<evidence type="ECO:0000256" key="4">
    <source>
        <dbReference type="SAM" id="SignalP"/>
    </source>
</evidence>
<keyword evidence="2" id="KW-0964">Secreted</keyword>
<reference evidence="7" key="3">
    <citation type="submission" date="2025-05" db="UniProtKB">
        <authorList>
            <consortium name="Ensembl"/>
        </authorList>
    </citation>
    <scope>IDENTIFICATION</scope>
    <source>
        <strain evidence="7">HNI</strain>
        <strain evidence="6">HSOK</strain>
    </source>
</reference>
<evidence type="ECO:0000259" key="5">
    <source>
        <dbReference type="PROSITE" id="PS50871"/>
    </source>
</evidence>
<feature type="signal peptide" evidence="4">
    <location>
        <begin position="1"/>
        <end position="15"/>
    </location>
</feature>
<dbReference type="PANTHER" id="PTHR22923">
    <property type="entry name" value="CEREBELLIN-RELATED"/>
    <property type="match status" value="1"/>
</dbReference>
<dbReference type="AlphaFoldDB" id="A0A3P9KAQ7"/>
<dbReference type="SMART" id="SM00110">
    <property type="entry name" value="C1Q"/>
    <property type="match status" value="1"/>
</dbReference>
<dbReference type="Ensembl" id="ENSORLT00020006418.1">
    <property type="protein sequence ID" value="ENSORLP00020005361.1"/>
    <property type="gene ID" value="ENSORLG00020006167.1"/>
</dbReference>
<protein>
    <submittedName>
        <fullName evidence="7">C1q-related factor-like</fullName>
    </submittedName>
</protein>
<dbReference type="InterPro" id="IPR008983">
    <property type="entry name" value="Tumour_necrosis_fac-like_dom"/>
</dbReference>
<reference key="1">
    <citation type="journal article" date="2007" name="Nature">
        <title>The medaka draft genome and insights into vertebrate genome evolution.</title>
        <authorList>
            <person name="Kasahara M."/>
            <person name="Naruse K."/>
            <person name="Sasaki S."/>
            <person name="Nakatani Y."/>
            <person name="Qu W."/>
            <person name="Ahsan B."/>
            <person name="Yamada T."/>
            <person name="Nagayasu Y."/>
            <person name="Doi K."/>
            <person name="Kasai Y."/>
            <person name="Jindo T."/>
            <person name="Kobayashi D."/>
            <person name="Shimada A."/>
            <person name="Toyoda A."/>
            <person name="Kuroki Y."/>
            <person name="Fujiyama A."/>
            <person name="Sasaki T."/>
            <person name="Shimizu A."/>
            <person name="Asakawa S."/>
            <person name="Shimizu N."/>
            <person name="Hashimoto S."/>
            <person name="Yang J."/>
            <person name="Lee Y."/>
            <person name="Matsushima K."/>
            <person name="Sugano S."/>
            <person name="Sakaizumi M."/>
            <person name="Narita T."/>
            <person name="Ohishi K."/>
            <person name="Haga S."/>
            <person name="Ohta F."/>
            <person name="Nomoto H."/>
            <person name="Nogata K."/>
            <person name="Morishita T."/>
            <person name="Endo T."/>
            <person name="Shin-I T."/>
            <person name="Takeda H."/>
            <person name="Morishita S."/>
            <person name="Kohara Y."/>
        </authorList>
    </citation>
    <scope>NUCLEOTIDE SEQUENCE [LARGE SCALE GENOMIC DNA]</scope>
    <source>
        <strain>Hd-rR</strain>
    </source>
</reference>
<dbReference type="PRINTS" id="PR00007">
    <property type="entry name" value="COMPLEMNTC1Q"/>
</dbReference>
<dbReference type="Ensembl" id="ENSORLT00015017267.1">
    <property type="protein sequence ID" value="ENSORLP00015028694.1"/>
    <property type="gene ID" value="ENSORLG00015011443.1"/>
</dbReference>
<dbReference type="SUPFAM" id="SSF49842">
    <property type="entry name" value="TNF-like"/>
    <property type="match status" value="1"/>
</dbReference>